<evidence type="ECO:0000313" key="5">
    <source>
        <dbReference type="Proteomes" id="UP000006057"/>
    </source>
</evidence>
<dbReference type="PANTHER" id="PTHR33744">
    <property type="entry name" value="CARBOHYDRATE DIACID REGULATOR"/>
    <property type="match status" value="1"/>
</dbReference>
<dbReference type="SUPFAM" id="SSF55781">
    <property type="entry name" value="GAF domain-like"/>
    <property type="match status" value="1"/>
</dbReference>
<comment type="similarity">
    <text evidence="1">Belongs to the CdaR family.</text>
</comment>
<evidence type="ECO:0000259" key="3">
    <source>
        <dbReference type="Pfam" id="PF17853"/>
    </source>
</evidence>
<dbReference type="AlphaFoldDB" id="I4BTG9"/>
<dbReference type="SMR" id="I4BTG9"/>
<protein>
    <submittedName>
        <fullName evidence="4">Sugar diacid utilization regulator</fullName>
    </submittedName>
</protein>
<dbReference type="Gene3D" id="3.30.450.40">
    <property type="match status" value="1"/>
</dbReference>
<dbReference type="PATRIC" id="fig|710421.3.peg.5953"/>
<evidence type="ECO:0000259" key="2">
    <source>
        <dbReference type="Pfam" id="PF13556"/>
    </source>
</evidence>
<evidence type="ECO:0000256" key="1">
    <source>
        <dbReference type="ARBA" id="ARBA00006754"/>
    </source>
</evidence>
<dbReference type="Pfam" id="PF17853">
    <property type="entry name" value="GGDEF_2"/>
    <property type="match status" value="1"/>
</dbReference>
<dbReference type="OrthoDB" id="5241664at2"/>
<proteinExistence type="inferred from homology"/>
<evidence type="ECO:0000313" key="4">
    <source>
        <dbReference type="EMBL" id="AFM20576.1"/>
    </source>
</evidence>
<gene>
    <name evidence="4" type="ordered locus">Mycch_5972</name>
</gene>
<sequence>MTATSDVAHTETLVELREQLSNLQGLLMLAMLMTQSSDENKIVQLSTTSLPAFYRCPFVGIYLNDGGWQKHLGARVDYSAAAEVDAQIATLGPSGGDLALGRYARCVALPLRGLDAHIGFFIVASDEEPSVGEQFLLRVLVQQTGVALANARLHRKEQASTEALRDSNNALAESISALENAARIHARLTEVAAKGNGEDGIATALHELTGLSVAIEDRFGNLRAWAGPDCPEPYPKDDANAREAMLQRCIRAGEPIRHAGRLSAVANPRVDIVGVVSLIDPDEGGGEQAKVALEHGTTILAMELARLRSLAEAELRLRRDLVEEVLLGTDDESALARAEALGHDLGTPHRVVIVESEGRCADMEKFFHGVRSAARHAHMGTLVVARSNTVVILSDADMNRDRFVSALVSQLGSDDCRVGVGGWCDRPRHLPRSYREAQLALKMQRRVGSRDPAPVTFYDELGVYRILAEVENQDSIERFVRQWLGPLLDYDAAKQSQLVATLSAYLECGGHHDATTAAIFVHRSTLKYRLSRIRTLLGLDVNDPDVRFNLQMATRAWKTLEHLGSGDGHMSHQVEIPPTL</sequence>
<dbReference type="InterPro" id="IPR029016">
    <property type="entry name" value="GAF-like_dom_sf"/>
</dbReference>
<reference evidence="4 5" key="1">
    <citation type="submission" date="2012-06" db="EMBL/GenBank/DDBJ databases">
        <title>Complete sequence of plasmid 2 of Mycobacterium chubuense NBB4.</title>
        <authorList>
            <consortium name="US DOE Joint Genome Institute"/>
            <person name="Lucas S."/>
            <person name="Han J."/>
            <person name="Lapidus A."/>
            <person name="Cheng J.-F."/>
            <person name="Goodwin L."/>
            <person name="Pitluck S."/>
            <person name="Peters L."/>
            <person name="Mikhailova N."/>
            <person name="Teshima H."/>
            <person name="Detter J.C."/>
            <person name="Han C."/>
            <person name="Tapia R."/>
            <person name="Land M."/>
            <person name="Hauser L."/>
            <person name="Kyrpides N."/>
            <person name="Ivanova N."/>
            <person name="Pagani I."/>
            <person name="Mattes T."/>
            <person name="Holmes A."/>
            <person name="Rutledge P."/>
            <person name="Paulsen I."/>
            <person name="Coleman N."/>
            <person name="Woyke T."/>
        </authorList>
    </citation>
    <scope>NUCLEOTIDE SEQUENCE [LARGE SCALE GENOMIC DNA]</scope>
    <source>
        <strain evidence="4 5">NBB4</strain>
        <plasmid evidence="4 5">pMYCCH.02</plasmid>
    </source>
</reference>
<organism evidence="4 5">
    <name type="scientific">Mycolicibacterium chubuense (strain NBB4)</name>
    <name type="common">Mycobacterium chubuense</name>
    <dbReference type="NCBI Taxonomy" id="710421"/>
    <lineage>
        <taxon>Bacteria</taxon>
        <taxon>Bacillati</taxon>
        <taxon>Actinomycetota</taxon>
        <taxon>Actinomycetes</taxon>
        <taxon>Mycobacteriales</taxon>
        <taxon>Mycobacteriaceae</taxon>
        <taxon>Mycolicibacterium</taxon>
    </lineage>
</organism>
<dbReference type="PANTHER" id="PTHR33744:SF1">
    <property type="entry name" value="DNA-BINDING TRANSCRIPTIONAL ACTIVATOR ADER"/>
    <property type="match status" value="1"/>
</dbReference>
<dbReference type="HOGENOM" id="CLU_485567_0_0_11"/>
<dbReference type="EMBL" id="CP003055">
    <property type="protein sequence ID" value="AFM20576.1"/>
    <property type="molecule type" value="Genomic_DNA"/>
</dbReference>
<name>I4BTG9_MYCCN</name>
<dbReference type="Gene3D" id="1.10.10.2840">
    <property type="entry name" value="PucR C-terminal helix-turn-helix domain"/>
    <property type="match status" value="1"/>
</dbReference>
<feature type="domain" description="PucR C-terminal helix-turn-helix" evidence="2">
    <location>
        <begin position="498"/>
        <end position="556"/>
    </location>
</feature>
<dbReference type="Proteomes" id="UP000006057">
    <property type="component" value="Plasmid pMYCCH.02"/>
</dbReference>
<feature type="domain" description="CdaR GGDEF-like" evidence="3">
    <location>
        <begin position="328"/>
        <end position="443"/>
    </location>
</feature>
<dbReference type="KEGG" id="mcb:Mycch_5972"/>
<accession>I4BTG9</accession>
<dbReference type="InterPro" id="IPR041522">
    <property type="entry name" value="CdaR_GGDEF"/>
</dbReference>
<keyword evidence="4" id="KW-0614">Plasmid</keyword>
<dbReference type="Pfam" id="PF13556">
    <property type="entry name" value="HTH_30"/>
    <property type="match status" value="1"/>
</dbReference>
<dbReference type="InterPro" id="IPR051448">
    <property type="entry name" value="CdaR-like_regulators"/>
</dbReference>
<dbReference type="RefSeq" id="WP_014805817.1">
    <property type="nucleotide sequence ID" value="NC_018023.1"/>
</dbReference>
<dbReference type="InterPro" id="IPR025736">
    <property type="entry name" value="PucR_C-HTH_dom"/>
</dbReference>
<dbReference type="InterPro" id="IPR042070">
    <property type="entry name" value="PucR_C-HTH_sf"/>
</dbReference>
<keyword evidence="5" id="KW-1185">Reference proteome</keyword>
<geneLocation type="plasmid" evidence="4 5">
    <name>pMYCCH.02</name>
</geneLocation>